<reference evidence="2" key="1">
    <citation type="submission" date="2019-08" db="EMBL/GenBank/DDBJ databases">
        <authorList>
            <person name="Kucharzyk K."/>
            <person name="Murdoch R.W."/>
            <person name="Higgins S."/>
            <person name="Loffler F."/>
        </authorList>
    </citation>
    <scope>NUCLEOTIDE SEQUENCE</scope>
</reference>
<proteinExistence type="predicted"/>
<dbReference type="InterPro" id="IPR002559">
    <property type="entry name" value="Transposase_11"/>
</dbReference>
<protein>
    <recommendedName>
        <fullName evidence="1">Transposase IS4-like domain-containing protein</fullName>
    </recommendedName>
</protein>
<dbReference type="EMBL" id="VSSQ01017176">
    <property type="protein sequence ID" value="MPM59213.1"/>
    <property type="molecule type" value="Genomic_DNA"/>
</dbReference>
<comment type="caution">
    <text evidence="2">The sequence shown here is derived from an EMBL/GenBank/DDBJ whole genome shotgun (WGS) entry which is preliminary data.</text>
</comment>
<sequence>MAFIKVQKLVVNEDGSVRSGSASIMTTEYDSSYKGNSRHTTREKLGKVISISSDRKKGVFLSPTRGLVAYDSIADSFESVERDDPRIDTMKLFGEPEIHTVFGDVYLFLSVCEKSGLLAVLRSAFPQDKEYERVLSHLLHSVLKDGSRISCDDFIGKSFASYLFENIPSGSLGSDTIYFSFMGEDASRIAFFKAFVTQMRRKDPEFGTGCYVDSTPLPNAIRDNPFNALCSHGITSTSIQTRLVLVLDEKTGLPVWYSVIPGNLLDLSTLRSTMSDVAESLDICISNFVLDAGYASKELIESFHSGNEQGKTITVRMPAKKGYPYKTLYHQAKSLMSNAKYEFIRQGHTYFGKHIETEVFGFKMHAYVYVDKDNALEGSRNYRLNHSMEYEKMTDKEKNWYSVRFGFFILLSTELKEADEKLDDYFGRTRIENVFKTSKEYLDLLPLSKWSDLTVRGKLLSDIITTIALLQLRSRLSGPGISTNKLIGKTQSLMCMKKRDGTILVEVPNKQAKEFYQKLKVKVPASLDLEKYTSENLKLKTSRF</sequence>
<dbReference type="GO" id="GO:0006313">
    <property type="term" value="P:DNA transposition"/>
    <property type="evidence" value="ECO:0007669"/>
    <property type="project" value="InterPro"/>
</dbReference>
<dbReference type="Pfam" id="PF01609">
    <property type="entry name" value="DDE_Tnp_1"/>
    <property type="match status" value="1"/>
</dbReference>
<name>A0A645B7S6_9ZZZZ</name>
<gene>
    <name evidence="2" type="ORF">SDC9_106053</name>
</gene>
<evidence type="ECO:0000313" key="2">
    <source>
        <dbReference type="EMBL" id="MPM59213.1"/>
    </source>
</evidence>
<organism evidence="2">
    <name type="scientific">bioreactor metagenome</name>
    <dbReference type="NCBI Taxonomy" id="1076179"/>
    <lineage>
        <taxon>unclassified sequences</taxon>
        <taxon>metagenomes</taxon>
        <taxon>ecological metagenomes</taxon>
    </lineage>
</organism>
<evidence type="ECO:0000259" key="1">
    <source>
        <dbReference type="Pfam" id="PF01609"/>
    </source>
</evidence>
<accession>A0A645B7S6</accession>
<dbReference type="GO" id="GO:0004803">
    <property type="term" value="F:transposase activity"/>
    <property type="evidence" value="ECO:0007669"/>
    <property type="project" value="InterPro"/>
</dbReference>
<dbReference type="AlphaFoldDB" id="A0A645B7S6"/>
<feature type="domain" description="Transposase IS4-like" evidence="1">
    <location>
        <begin position="241"/>
        <end position="444"/>
    </location>
</feature>
<dbReference type="GO" id="GO:0003677">
    <property type="term" value="F:DNA binding"/>
    <property type="evidence" value="ECO:0007669"/>
    <property type="project" value="InterPro"/>
</dbReference>